<dbReference type="AlphaFoldDB" id="C5FNV5"/>
<dbReference type="PANTHER" id="PTHR21310">
    <property type="entry name" value="AMINOGLYCOSIDE PHOSPHOTRANSFERASE-RELATED-RELATED"/>
    <property type="match status" value="1"/>
</dbReference>
<dbReference type="InterPro" id="IPR051678">
    <property type="entry name" value="AGP_Transferase"/>
</dbReference>
<dbReference type="RefSeq" id="XP_002846890.1">
    <property type="nucleotide sequence ID" value="XM_002846844.1"/>
</dbReference>
<sequence length="602" mass="69157">MQTYPPYYLPPDKTFAMDVVTEACRQSDTSFVVWMRHLEKNKTHELAARLAFQHLRREPVSAAYYSQGSFNRCYRVKFKHGPDVLVRFPALGRSMFRQEKLEDEVAVMEYIANNTSIPIPRVFGHGKSAVGPYMIIEFVEGRILSEYLRASQDPKVPSALKLDLDLAPLRQAYRGMADILLELSTCRFPAIGGLVQDGSGRFSVGKRAMTFNMNELVGLGNFPPKRLSQHLFLDTATYLVSLADDHLHHLETQRNDAIMDAEDCQKKYIARCLFRQITLQFCNTYNNSSFPLFCDDLRPSNILVDEELRVRAVIDWEFCYAAPAEFTYCSPWWLLLARSEAWETGIDDFLIHYTSRQKIFLEVLRDRENERTENGIAPESPRLSDRMAQSLENGNFWIFLAATYSFSFDDIYWKFIHPKYYGHFESTKDLIELLNEEEQGNIEIFTHRKMQQMKEGEYNGMHTKSQWLDHPCQDVVRAAWAAAALEAENIYITSQTKNLQPKPTHQPVNSGKVTPSACLRNKQMSTNNGADRANDARDSYGSLLDYYFERPASKELIRIGLRAGEVPSQAQAEDLQRELAAALQARDIIDNLTAEERKCGIY</sequence>
<dbReference type="STRING" id="554155.C5FNV5"/>
<dbReference type="EMBL" id="DS995704">
    <property type="protein sequence ID" value="EEQ31808.1"/>
    <property type="molecule type" value="Genomic_DNA"/>
</dbReference>
<gene>
    <name evidence="2" type="ORF">MCYG_04627</name>
</gene>
<organism evidence="2 3">
    <name type="scientific">Arthroderma otae (strain ATCC MYA-4605 / CBS 113480)</name>
    <name type="common">Microsporum canis</name>
    <dbReference type="NCBI Taxonomy" id="554155"/>
    <lineage>
        <taxon>Eukaryota</taxon>
        <taxon>Fungi</taxon>
        <taxon>Dikarya</taxon>
        <taxon>Ascomycota</taxon>
        <taxon>Pezizomycotina</taxon>
        <taxon>Eurotiomycetes</taxon>
        <taxon>Eurotiomycetidae</taxon>
        <taxon>Onygenales</taxon>
        <taxon>Arthrodermataceae</taxon>
        <taxon>Microsporum</taxon>
    </lineage>
</organism>
<evidence type="ECO:0000313" key="3">
    <source>
        <dbReference type="Proteomes" id="UP000002035"/>
    </source>
</evidence>
<dbReference type="eggNOG" id="ENOG502SKQE">
    <property type="taxonomic scope" value="Eukaryota"/>
</dbReference>
<feature type="domain" description="Aminoglycoside phosphotransferase" evidence="1">
    <location>
        <begin position="67"/>
        <end position="327"/>
    </location>
</feature>
<dbReference type="Pfam" id="PF01636">
    <property type="entry name" value="APH"/>
    <property type="match status" value="1"/>
</dbReference>
<dbReference type="HOGENOM" id="CLU_028906_4_1_1"/>
<evidence type="ECO:0000259" key="1">
    <source>
        <dbReference type="Pfam" id="PF01636"/>
    </source>
</evidence>
<dbReference type="GeneID" id="9230005"/>
<dbReference type="OrthoDB" id="4205945at2759"/>
<proteinExistence type="predicted"/>
<keyword evidence="2" id="KW-0808">Transferase</keyword>
<protein>
    <submittedName>
        <fullName evidence="2">Phosphotransferase family protein</fullName>
    </submittedName>
</protein>
<name>C5FNV5_ARTOC</name>
<dbReference type="SUPFAM" id="SSF56112">
    <property type="entry name" value="Protein kinase-like (PK-like)"/>
    <property type="match status" value="1"/>
</dbReference>
<dbReference type="OMA" id="WEPDLDQ"/>
<keyword evidence="3" id="KW-1185">Reference proteome</keyword>
<dbReference type="GO" id="GO:0016740">
    <property type="term" value="F:transferase activity"/>
    <property type="evidence" value="ECO:0007669"/>
    <property type="project" value="UniProtKB-KW"/>
</dbReference>
<dbReference type="VEuPathDB" id="FungiDB:MCYG_04627"/>
<dbReference type="InterPro" id="IPR002575">
    <property type="entry name" value="Aminoglycoside_PTrfase"/>
</dbReference>
<dbReference type="InterPro" id="IPR011009">
    <property type="entry name" value="Kinase-like_dom_sf"/>
</dbReference>
<dbReference type="Proteomes" id="UP000002035">
    <property type="component" value="Unassembled WGS sequence"/>
</dbReference>
<evidence type="ECO:0000313" key="2">
    <source>
        <dbReference type="EMBL" id="EEQ31808.1"/>
    </source>
</evidence>
<dbReference type="PANTHER" id="PTHR21310:SF37">
    <property type="entry name" value="AMINOGLYCOSIDE PHOSPHOTRANSFERASE DOMAIN-CONTAINING PROTEIN"/>
    <property type="match status" value="1"/>
</dbReference>
<accession>C5FNV5</accession>
<reference evidence="3" key="1">
    <citation type="journal article" date="2012" name="MBio">
        <title>Comparative genome analysis of Trichophyton rubrum and related dermatophytes reveals candidate genes involved in infection.</title>
        <authorList>
            <person name="Martinez D.A."/>
            <person name="Oliver B.G."/>
            <person name="Graeser Y."/>
            <person name="Goldberg J.M."/>
            <person name="Li W."/>
            <person name="Martinez-Rossi N.M."/>
            <person name="Monod M."/>
            <person name="Shelest E."/>
            <person name="Barton R.C."/>
            <person name="Birch E."/>
            <person name="Brakhage A.A."/>
            <person name="Chen Z."/>
            <person name="Gurr S.J."/>
            <person name="Heiman D."/>
            <person name="Heitman J."/>
            <person name="Kosti I."/>
            <person name="Rossi A."/>
            <person name="Saif S."/>
            <person name="Samalova M."/>
            <person name="Saunders C.W."/>
            <person name="Shea T."/>
            <person name="Summerbell R.C."/>
            <person name="Xu J."/>
            <person name="Young S."/>
            <person name="Zeng Q."/>
            <person name="Birren B.W."/>
            <person name="Cuomo C.A."/>
            <person name="White T.C."/>
        </authorList>
    </citation>
    <scope>NUCLEOTIDE SEQUENCE [LARGE SCALE GENOMIC DNA]</scope>
    <source>
        <strain evidence="3">ATCC MYA-4605 / CBS 113480</strain>
    </source>
</reference>